<name>A0A914Q6L3_9BILA</name>
<dbReference type="WBParaSite" id="PDA_v2.g24639.t1">
    <property type="protein sequence ID" value="PDA_v2.g24639.t1"/>
    <property type="gene ID" value="PDA_v2.g24639"/>
</dbReference>
<dbReference type="Proteomes" id="UP000887578">
    <property type="component" value="Unplaced"/>
</dbReference>
<keyword evidence="1" id="KW-1185">Reference proteome</keyword>
<evidence type="ECO:0000313" key="1">
    <source>
        <dbReference type="Proteomes" id="UP000887578"/>
    </source>
</evidence>
<accession>A0A914Q6L3</accession>
<organism evidence="1 2">
    <name type="scientific">Panagrolaimus davidi</name>
    <dbReference type="NCBI Taxonomy" id="227884"/>
    <lineage>
        <taxon>Eukaryota</taxon>
        <taxon>Metazoa</taxon>
        <taxon>Ecdysozoa</taxon>
        <taxon>Nematoda</taxon>
        <taxon>Chromadorea</taxon>
        <taxon>Rhabditida</taxon>
        <taxon>Tylenchina</taxon>
        <taxon>Panagrolaimomorpha</taxon>
        <taxon>Panagrolaimoidea</taxon>
        <taxon>Panagrolaimidae</taxon>
        <taxon>Panagrolaimus</taxon>
    </lineage>
</organism>
<protein>
    <submittedName>
        <fullName evidence="2">Uncharacterized protein</fullName>
    </submittedName>
</protein>
<sequence length="81" mass="9127">MKLSEQTPELLLVLDCLDCCGKLYYQFYRTFNSDRFLYCFPHGSVDRDVVNKECAKKSAGVDAINVERREKGAKKAGSAAD</sequence>
<evidence type="ECO:0000313" key="2">
    <source>
        <dbReference type="WBParaSite" id="PDA_v2.g24639.t1"/>
    </source>
</evidence>
<proteinExistence type="predicted"/>
<reference evidence="2" key="1">
    <citation type="submission" date="2022-11" db="UniProtKB">
        <authorList>
            <consortium name="WormBaseParasite"/>
        </authorList>
    </citation>
    <scope>IDENTIFICATION</scope>
</reference>
<dbReference type="AlphaFoldDB" id="A0A914Q6L3"/>